<evidence type="ECO:0000256" key="1">
    <source>
        <dbReference type="ARBA" id="ARBA00023015"/>
    </source>
</evidence>
<keyword evidence="1" id="KW-0805">Transcription regulation</keyword>
<evidence type="ECO:0000256" key="2">
    <source>
        <dbReference type="ARBA" id="ARBA00023163"/>
    </source>
</evidence>
<dbReference type="PANTHER" id="PTHR35807:SF1">
    <property type="entry name" value="TRANSCRIPTIONAL REGULATOR REDD"/>
    <property type="match status" value="1"/>
</dbReference>
<accession>A0ABV7Q1C8</accession>
<dbReference type="PANTHER" id="PTHR35807">
    <property type="entry name" value="TRANSCRIPTIONAL REGULATOR REDD-RELATED"/>
    <property type="match status" value="1"/>
</dbReference>
<dbReference type="EMBL" id="JBHRWO010000019">
    <property type="protein sequence ID" value="MFC3494465.1"/>
    <property type="molecule type" value="Genomic_DNA"/>
</dbReference>
<dbReference type="InterPro" id="IPR036388">
    <property type="entry name" value="WH-like_DNA-bd_sf"/>
</dbReference>
<evidence type="ECO:0000313" key="4">
    <source>
        <dbReference type="EMBL" id="MFC3494465.1"/>
    </source>
</evidence>
<evidence type="ECO:0000259" key="3">
    <source>
        <dbReference type="SMART" id="SM01043"/>
    </source>
</evidence>
<comment type="caution">
    <text evidence="4">The sequence shown here is derived from an EMBL/GenBank/DDBJ whole genome shotgun (WGS) entry which is preliminary data.</text>
</comment>
<proteinExistence type="predicted"/>
<evidence type="ECO:0000313" key="5">
    <source>
        <dbReference type="Proteomes" id="UP001595712"/>
    </source>
</evidence>
<organism evidence="4 5">
    <name type="scientific">Glycomyces rhizosphaerae</name>
    <dbReference type="NCBI Taxonomy" id="2054422"/>
    <lineage>
        <taxon>Bacteria</taxon>
        <taxon>Bacillati</taxon>
        <taxon>Actinomycetota</taxon>
        <taxon>Actinomycetes</taxon>
        <taxon>Glycomycetales</taxon>
        <taxon>Glycomycetaceae</taxon>
        <taxon>Glycomyces</taxon>
    </lineage>
</organism>
<dbReference type="Pfam" id="PF03704">
    <property type="entry name" value="BTAD"/>
    <property type="match status" value="1"/>
</dbReference>
<feature type="domain" description="Bacterial transcriptional activator" evidence="3">
    <location>
        <begin position="99"/>
        <end position="243"/>
    </location>
</feature>
<dbReference type="SMART" id="SM01043">
    <property type="entry name" value="BTAD"/>
    <property type="match status" value="1"/>
</dbReference>
<dbReference type="Gene3D" id="1.10.10.10">
    <property type="entry name" value="Winged helix-like DNA-binding domain superfamily/Winged helix DNA-binding domain"/>
    <property type="match status" value="1"/>
</dbReference>
<dbReference type="InterPro" id="IPR011990">
    <property type="entry name" value="TPR-like_helical_dom_sf"/>
</dbReference>
<dbReference type="RefSeq" id="WP_387978240.1">
    <property type="nucleotide sequence ID" value="NZ_JBHRWO010000019.1"/>
</dbReference>
<keyword evidence="2" id="KW-0804">Transcription</keyword>
<dbReference type="Gene3D" id="1.25.40.10">
    <property type="entry name" value="Tetratricopeptide repeat domain"/>
    <property type="match status" value="2"/>
</dbReference>
<dbReference type="PRINTS" id="PR00364">
    <property type="entry name" value="DISEASERSIST"/>
</dbReference>
<gene>
    <name evidence="4" type="ORF">ACFO8M_18420</name>
</gene>
<dbReference type="CDD" id="cd15831">
    <property type="entry name" value="BTAD"/>
    <property type="match status" value="1"/>
</dbReference>
<dbReference type="InterPro" id="IPR051677">
    <property type="entry name" value="AfsR-DnrI-RedD_regulator"/>
</dbReference>
<dbReference type="InterPro" id="IPR016032">
    <property type="entry name" value="Sig_transdc_resp-reg_C-effctor"/>
</dbReference>
<dbReference type="SUPFAM" id="SSF52540">
    <property type="entry name" value="P-loop containing nucleoside triphosphate hydrolases"/>
    <property type="match status" value="1"/>
</dbReference>
<dbReference type="InterPro" id="IPR005158">
    <property type="entry name" value="BTAD"/>
</dbReference>
<keyword evidence="5" id="KW-1185">Reference proteome</keyword>
<dbReference type="SUPFAM" id="SSF46894">
    <property type="entry name" value="C-terminal effector domain of the bipartite response regulators"/>
    <property type="match status" value="1"/>
</dbReference>
<dbReference type="Gene3D" id="3.40.50.300">
    <property type="entry name" value="P-loop containing nucleotide triphosphate hydrolases"/>
    <property type="match status" value="1"/>
</dbReference>
<dbReference type="Proteomes" id="UP001595712">
    <property type="component" value="Unassembled WGS sequence"/>
</dbReference>
<protein>
    <submittedName>
        <fullName evidence="4">BTAD domain-containing putative transcriptional regulator</fullName>
    </submittedName>
</protein>
<reference evidence="5" key="1">
    <citation type="journal article" date="2019" name="Int. J. Syst. Evol. Microbiol.">
        <title>The Global Catalogue of Microorganisms (GCM) 10K type strain sequencing project: providing services to taxonomists for standard genome sequencing and annotation.</title>
        <authorList>
            <consortium name="The Broad Institute Genomics Platform"/>
            <consortium name="The Broad Institute Genome Sequencing Center for Infectious Disease"/>
            <person name="Wu L."/>
            <person name="Ma J."/>
        </authorList>
    </citation>
    <scope>NUCLEOTIDE SEQUENCE [LARGE SCALE GENOMIC DNA]</scope>
    <source>
        <strain evidence="5">CGMCC 4.7396</strain>
    </source>
</reference>
<dbReference type="InterPro" id="IPR027417">
    <property type="entry name" value="P-loop_NTPase"/>
</dbReference>
<sequence>MENLDVRLLGPLEVRVAGVPVAIPRGNTATVLAILLDEANSVVPLENIVRAVYGLDIPQDPETQVQNTIGVLRRKLGAARDRVETIGRAYRFRIDTAELDTLRCRAKEDRARSLRVDGRLDEAVAALREALGEWRGPALANLSGNTVDAIRRRYDEHRLALLERRIDLDLELGRAAEVVDELRQIVAVHGTRQRFTALLMRALHASGRTAEALEAYAVLKERLADELGADPDQVLRELHTAILRDGPAPAGSGTPFVASEPAFPRRVPAMLPRANTRFTGRTDQMRLLDGYLQAAEGAAGLAVVTGMGGVGKTALSVSWAHRVAHRFPDGQLYFNLRGFDPLAPGADPSAVLGEALVALGVEAHQLPAGLDERIGLYRTVLAGRKVLVVLDNARDAAQVRPLLPVAPGSFTLVTSRDRLAGLDATEGADAVPLELLSDADAWALLVRRTGMDRAIAEERAVLRIVASCGRLPLALTLIGAWAAAHPQFSLASLADRLDTTTNVFRVLTSTDLASDPRSVFACSYQALGGRAARAFRLFGLHPGPDLTVAAMASLMGVPPADAEAALHELADVHLVDQPREGRYTMHDLLRSYAAERFKDEVADAERAAAEARLIDYFIHSANTADQRLLFHGSTIDVGEPVPGVTPEPIADLPTAANWFSTEYEVLLGLLRREPAPGGDGRFWRLAWCTAGYMLDRSFGADLIETQTAAFAAAERIGDGFGQVISLGYLSAGMMLHGDQEQAARLIERALALADDVEEPWAKGFVAFGIAVHAAREGDDAETVEYAARALDLFEEAGDRIWAYRASWVVGWHTAELGDLDAARRRYDELMAASLEVGAPLAVAHSHLGYGHVAQLDRRFDDALRHYALAREGFTEYGQEANVAYVDELVGDVLASLGDEEGAIARWRAAEAVYREYRAHHEFARVRRRLEAPGRGQAAVEGGLIALDSPDGHERVEAAVQNALHAFGYEVLEPASPFERADQ</sequence>
<name>A0ABV7Q1C8_9ACTN</name>
<dbReference type="SUPFAM" id="SSF48452">
    <property type="entry name" value="TPR-like"/>
    <property type="match status" value="2"/>
</dbReference>